<sequence>MKKKQLKELNQETLSPSSYEFWDDFYDSGEGKGECYEWYVNFNQLKNYLLNLIKDGDKILHVGCGNSFLAEDLVEETENIHIEIINIDVCENAINRMNERNKKITNQRVRNSLIYQVEDATETNFKDNQFNGILDKGTADALLSTLELEQGDNEMVKSLLREMYRLLKYHTGWFVCVSRNVCLEPYFYSDEMTNWDLKRIDLTTNSTKGKGITQVNYIYLAKSLPLSDNENENEN</sequence>
<dbReference type="RefSeq" id="XP_641256.1">
    <property type="nucleotide sequence ID" value="XM_636164.1"/>
</dbReference>
<dbReference type="Gene3D" id="3.40.50.150">
    <property type="entry name" value="Vaccinia Virus protein VP39"/>
    <property type="match status" value="1"/>
</dbReference>
<organism evidence="6 7">
    <name type="scientific">Dictyostelium discoideum</name>
    <name type="common">Social amoeba</name>
    <dbReference type="NCBI Taxonomy" id="44689"/>
    <lineage>
        <taxon>Eukaryota</taxon>
        <taxon>Amoebozoa</taxon>
        <taxon>Evosea</taxon>
        <taxon>Eumycetozoa</taxon>
        <taxon>Dictyostelia</taxon>
        <taxon>Dictyosteliales</taxon>
        <taxon>Dictyosteliaceae</taxon>
        <taxon>Dictyostelium</taxon>
    </lineage>
</organism>
<dbReference type="InterPro" id="IPR029063">
    <property type="entry name" value="SAM-dependent_MTases_sf"/>
</dbReference>
<evidence type="ECO:0000256" key="1">
    <source>
        <dbReference type="ARBA" id="ARBA00008361"/>
    </source>
</evidence>
<dbReference type="GO" id="GO:0032259">
    <property type="term" value="P:methylation"/>
    <property type="evidence" value="ECO:0007669"/>
    <property type="project" value="UniProtKB-KW"/>
</dbReference>
<dbReference type="dictyBase" id="DDB_G0280123"/>
<dbReference type="GeneID" id="8622388"/>
<keyword evidence="4" id="KW-0511">Multifunctional enzyme</keyword>
<evidence type="ECO:0000256" key="3">
    <source>
        <dbReference type="ARBA" id="ARBA00022679"/>
    </source>
</evidence>
<evidence type="ECO:0000313" key="7">
    <source>
        <dbReference type="Proteomes" id="UP000002195"/>
    </source>
</evidence>
<dbReference type="PhylomeDB" id="Q54VU9"/>
<evidence type="ECO:0000313" key="6">
    <source>
        <dbReference type="EMBL" id="EAL67288.1"/>
    </source>
</evidence>
<accession>Q54VU9</accession>
<dbReference type="KEGG" id="ddi:DDB_G0280123"/>
<dbReference type="GO" id="GO:0008168">
    <property type="term" value="F:methyltransferase activity"/>
    <property type="evidence" value="ECO:0007669"/>
    <property type="project" value="UniProtKB-KW"/>
</dbReference>
<dbReference type="InParanoid" id="Q54VU9"/>
<dbReference type="SUPFAM" id="SSF53335">
    <property type="entry name" value="S-adenosyl-L-methionine-dependent methyltransferases"/>
    <property type="match status" value="1"/>
</dbReference>
<comment type="caution">
    <text evidence="6">The sequence shown here is derived from an EMBL/GenBank/DDBJ whole genome shotgun (WGS) entry which is preliminary data.</text>
</comment>
<dbReference type="PANTHER" id="PTHR12176">
    <property type="entry name" value="SAM-DEPENDENT METHYLTRANSFERASE SUPERFAMILY PROTEIN"/>
    <property type="match status" value="1"/>
</dbReference>
<dbReference type="Pfam" id="PF13847">
    <property type="entry name" value="Methyltransf_31"/>
    <property type="match status" value="1"/>
</dbReference>
<evidence type="ECO:0000256" key="2">
    <source>
        <dbReference type="ARBA" id="ARBA00022603"/>
    </source>
</evidence>
<proteinExistence type="inferred from homology"/>
<name>Q54VU9_DICDI</name>
<dbReference type="PANTHER" id="PTHR12176:SF78">
    <property type="entry name" value="EEF1A LYSINE AND N-TERMINAL METHYLTRANSFERASE"/>
    <property type="match status" value="1"/>
</dbReference>
<keyword evidence="3" id="KW-0808">Transferase</keyword>
<dbReference type="OMA" id="YEFWDDF"/>
<dbReference type="SMR" id="Q54VU9"/>
<dbReference type="PaxDb" id="44689-DDB0206392"/>
<dbReference type="AlphaFoldDB" id="Q54VU9"/>
<dbReference type="EMBL" id="AAFI02000035">
    <property type="protein sequence ID" value="EAL67288.1"/>
    <property type="molecule type" value="Genomic_DNA"/>
</dbReference>
<keyword evidence="2" id="KW-0489">Methyltransferase</keyword>
<feature type="domain" description="Methyltransferase" evidence="5">
    <location>
        <begin position="53"/>
        <end position="171"/>
    </location>
</feature>
<dbReference type="VEuPathDB" id="AmoebaDB:DDB_G0280123"/>
<gene>
    <name evidence="6" type="ORF">DDB_G0280123</name>
</gene>
<keyword evidence="7" id="KW-1185">Reference proteome</keyword>
<dbReference type="PRO" id="PR:Q54VU9"/>
<dbReference type="InterPro" id="IPR051419">
    <property type="entry name" value="Lys/N-term_MeTrsfase_sf"/>
</dbReference>
<evidence type="ECO:0000256" key="4">
    <source>
        <dbReference type="ARBA" id="ARBA00023268"/>
    </source>
</evidence>
<dbReference type="FunFam" id="3.40.50.150:FF:000903">
    <property type="entry name" value="Uncharacterized protein"/>
    <property type="match status" value="1"/>
</dbReference>
<reference evidence="6 7" key="1">
    <citation type="journal article" date="2005" name="Nature">
        <title>The genome of the social amoeba Dictyostelium discoideum.</title>
        <authorList>
            <consortium name="The Dictyostelium discoideum Sequencing Consortium"/>
            <person name="Eichinger L."/>
            <person name="Pachebat J.A."/>
            <person name="Glockner G."/>
            <person name="Rajandream M.A."/>
            <person name="Sucgang R."/>
            <person name="Berriman M."/>
            <person name="Song J."/>
            <person name="Olsen R."/>
            <person name="Szafranski K."/>
            <person name="Xu Q."/>
            <person name="Tunggal B."/>
            <person name="Kummerfeld S."/>
            <person name="Madera M."/>
            <person name="Konfortov B.A."/>
            <person name="Rivero F."/>
            <person name="Bankier A.T."/>
            <person name="Lehmann R."/>
            <person name="Hamlin N."/>
            <person name="Davies R."/>
            <person name="Gaudet P."/>
            <person name="Fey P."/>
            <person name="Pilcher K."/>
            <person name="Chen G."/>
            <person name="Saunders D."/>
            <person name="Sodergren E."/>
            <person name="Davis P."/>
            <person name="Kerhornou A."/>
            <person name="Nie X."/>
            <person name="Hall N."/>
            <person name="Anjard C."/>
            <person name="Hemphill L."/>
            <person name="Bason N."/>
            <person name="Farbrother P."/>
            <person name="Desany B."/>
            <person name="Just E."/>
            <person name="Morio T."/>
            <person name="Rost R."/>
            <person name="Churcher C."/>
            <person name="Cooper J."/>
            <person name="Haydock S."/>
            <person name="van Driessche N."/>
            <person name="Cronin A."/>
            <person name="Goodhead I."/>
            <person name="Muzny D."/>
            <person name="Mourier T."/>
            <person name="Pain A."/>
            <person name="Lu M."/>
            <person name="Harper D."/>
            <person name="Lindsay R."/>
            <person name="Hauser H."/>
            <person name="James K."/>
            <person name="Quiles M."/>
            <person name="Madan Babu M."/>
            <person name="Saito T."/>
            <person name="Buchrieser C."/>
            <person name="Wardroper A."/>
            <person name="Felder M."/>
            <person name="Thangavelu M."/>
            <person name="Johnson D."/>
            <person name="Knights A."/>
            <person name="Loulseged H."/>
            <person name="Mungall K."/>
            <person name="Oliver K."/>
            <person name="Price C."/>
            <person name="Quail M.A."/>
            <person name="Urushihara H."/>
            <person name="Hernandez J."/>
            <person name="Rabbinowitsch E."/>
            <person name="Steffen D."/>
            <person name="Sanders M."/>
            <person name="Ma J."/>
            <person name="Kohara Y."/>
            <person name="Sharp S."/>
            <person name="Simmonds M."/>
            <person name="Spiegler S."/>
            <person name="Tivey A."/>
            <person name="Sugano S."/>
            <person name="White B."/>
            <person name="Walker D."/>
            <person name="Woodward J."/>
            <person name="Winckler T."/>
            <person name="Tanaka Y."/>
            <person name="Shaulsky G."/>
            <person name="Schleicher M."/>
            <person name="Weinstock G."/>
            <person name="Rosenthal A."/>
            <person name="Cox E.C."/>
            <person name="Chisholm R.L."/>
            <person name="Gibbs R."/>
            <person name="Loomis W.F."/>
            <person name="Platzer M."/>
            <person name="Kay R.R."/>
            <person name="Williams J."/>
            <person name="Dear P.H."/>
            <person name="Noegel A.A."/>
            <person name="Barrell B."/>
            <person name="Kuspa A."/>
        </authorList>
    </citation>
    <scope>NUCLEOTIDE SEQUENCE [LARGE SCALE GENOMIC DNA]</scope>
    <source>
        <strain evidence="6 7">AX4</strain>
    </source>
</reference>
<dbReference type="Proteomes" id="UP000002195">
    <property type="component" value="Unassembled WGS sequence"/>
</dbReference>
<dbReference type="InterPro" id="IPR025714">
    <property type="entry name" value="Methyltranfer_dom"/>
</dbReference>
<dbReference type="HOGENOM" id="CLU_065920_2_1_1"/>
<evidence type="ECO:0000259" key="5">
    <source>
        <dbReference type="Pfam" id="PF13847"/>
    </source>
</evidence>
<protein>
    <recommendedName>
        <fullName evidence="5">Methyltransferase domain-containing protein</fullName>
    </recommendedName>
</protein>
<comment type="similarity">
    <text evidence="1">Belongs to the methyltransferase superfamily.</text>
</comment>
<dbReference type="eggNOG" id="KOG2352">
    <property type="taxonomic scope" value="Eukaryota"/>
</dbReference>